<name>A0A934P8Z6_9STRE</name>
<dbReference type="Pfam" id="PF05164">
    <property type="entry name" value="ZapA"/>
    <property type="match status" value="1"/>
</dbReference>
<dbReference type="SUPFAM" id="SSF102829">
    <property type="entry name" value="Cell division protein ZapA-like"/>
    <property type="match status" value="1"/>
</dbReference>
<dbReference type="Proteomes" id="UP000644875">
    <property type="component" value="Unassembled WGS sequence"/>
</dbReference>
<accession>A0A934P8Z6</accession>
<keyword evidence="2" id="KW-1185">Reference proteome</keyword>
<evidence type="ECO:0000313" key="2">
    <source>
        <dbReference type="Proteomes" id="UP000644875"/>
    </source>
</evidence>
<evidence type="ECO:0000313" key="1">
    <source>
        <dbReference type="EMBL" id="MBJ8349301.1"/>
    </source>
</evidence>
<gene>
    <name evidence="1" type="ORF">JHK64_01480</name>
</gene>
<dbReference type="InterPro" id="IPR036192">
    <property type="entry name" value="Cell_div_ZapA-like_sf"/>
</dbReference>
<dbReference type="EMBL" id="JAENBP010000001">
    <property type="protein sequence ID" value="MBJ8349301.1"/>
    <property type="molecule type" value="Genomic_DNA"/>
</dbReference>
<reference evidence="1 2" key="1">
    <citation type="journal article" date="2021" name="Int. J. Syst. Evol. Microbiol.">
        <title>Streptococcus vicugnae sp. nov., isolated from faeces of alpacas (Vicugna pacos) and cattle (Bos taurus), Streptococcus zalophi sp. nov., and Streptococcus pacificus sp. nov., isolated from respiratory tract of California sea lions (Zalophus californianus).</title>
        <authorList>
            <person name="Volokhov D.V."/>
            <person name="Zagorodnyaya T.A."/>
            <person name="Shen Z."/>
            <person name="Blom J."/>
            <person name="Furtak V.A."/>
            <person name="Eisenberg T."/>
            <person name="Fan P."/>
            <person name="Jeong K.C."/>
            <person name="Gao Y."/>
            <person name="Zhang S."/>
            <person name="Amselle M."/>
        </authorList>
    </citation>
    <scope>NUCLEOTIDE SEQUENCE [LARGE SCALE GENOMIC DNA]</scope>
    <source>
        <strain evidence="2">CSL7508-lung</strain>
    </source>
</reference>
<comment type="caution">
    <text evidence="1">The sequence shown here is derived from an EMBL/GenBank/DDBJ whole genome shotgun (WGS) entry which is preliminary data.</text>
</comment>
<protein>
    <recommendedName>
        <fullName evidence="3">Cell division protein ZapA</fullName>
    </recommendedName>
</protein>
<dbReference type="InterPro" id="IPR007838">
    <property type="entry name" value="Cell_div_ZapA-like"/>
</dbReference>
<evidence type="ECO:0008006" key="3">
    <source>
        <dbReference type="Google" id="ProtNLM"/>
    </source>
</evidence>
<organism evidence="1 2">
    <name type="scientific">Streptococcus zalophi</name>
    <dbReference type="NCBI Taxonomy" id="640031"/>
    <lineage>
        <taxon>Bacteria</taxon>
        <taxon>Bacillati</taxon>
        <taxon>Bacillota</taxon>
        <taxon>Bacilli</taxon>
        <taxon>Lactobacillales</taxon>
        <taxon>Streptococcaceae</taxon>
        <taxon>Streptococcus</taxon>
    </lineage>
</organism>
<dbReference type="AlphaFoldDB" id="A0A934P8Z6"/>
<proteinExistence type="predicted"/>
<sequence length="103" mass="12128">MDNKNRYKFTFGDKSLTLTTDKDNLFMEEVERVAREKYEAIKEKLPQADNETVAILMAINTLSKQLVREIEFDKKERELEELRGKYMGDLQEKINASEVGEDY</sequence>
<dbReference type="RefSeq" id="WP_199567223.1">
    <property type="nucleotide sequence ID" value="NZ_JAENBP010000001.1"/>
</dbReference>